<dbReference type="KEGG" id="elux:BTN50_2019"/>
<protein>
    <submittedName>
        <fullName evidence="1">Uncharacterized protein</fullName>
    </submittedName>
</protein>
<reference evidence="2" key="1">
    <citation type="submission" date="2017-04" db="EMBL/GenBank/DDBJ databases">
        <title>Genome evolution of the luminous symbionts of deep sea anglerfish.</title>
        <authorList>
            <person name="Hendry T.A."/>
        </authorList>
    </citation>
    <scope>NUCLEOTIDE SEQUENCE [LARGE SCALE GENOMIC DNA]</scope>
</reference>
<dbReference type="Proteomes" id="UP000218160">
    <property type="component" value="Chromosome 2"/>
</dbReference>
<accession>A0A291BBR9</accession>
<gene>
    <name evidence="1" type="ORF">BTN50_2019</name>
</gene>
<organism evidence="1 2">
    <name type="scientific">Candidatus Enterovibrio altilux</name>
    <dbReference type="NCBI Taxonomy" id="1927128"/>
    <lineage>
        <taxon>Bacteria</taxon>
        <taxon>Pseudomonadati</taxon>
        <taxon>Pseudomonadota</taxon>
        <taxon>Gammaproteobacteria</taxon>
        <taxon>Vibrionales</taxon>
        <taxon>Vibrionaceae</taxon>
        <taxon>Enterovibrio</taxon>
    </lineage>
</organism>
<evidence type="ECO:0000313" key="1">
    <source>
        <dbReference type="EMBL" id="ATF10434.1"/>
    </source>
</evidence>
<evidence type="ECO:0000313" key="2">
    <source>
        <dbReference type="Proteomes" id="UP000218160"/>
    </source>
</evidence>
<proteinExistence type="predicted"/>
<dbReference type="EMBL" id="CP020663">
    <property type="protein sequence ID" value="ATF10434.1"/>
    <property type="molecule type" value="Genomic_DNA"/>
</dbReference>
<keyword evidence="2" id="KW-1185">Reference proteome</keyword>
<dbReference type="AlphaFoldDB" id="A0A291BBR9"/>
<name>A0A291BBR9_9GAMM</name>
<sequence length="58" mass="6828">MAKLTMLVHACKCMSFETELMNFYRLLNSIENTRLTMRAVVIVKWLNKRSLSLLPRLV</sequence>